<organism evidence="2 3">
    <name type="scientific">Arsenicicoccus piscis</name>
    <dbReference type="NCBI Taxonomy" id="673954"/>
    <lineage>
        <taxon>Bacteria</taxon>
        <taxon>Bacillati</taxon>
        <taxon>Actinomycetota</taxon>
        <taxon>Actinomycetes</taxon>
        <taxon>Micrococcales</taxon>
        <taxon>Intrasporangiaceae</taxon>
        <taxon>Arsenicicoccus</taxon>
    </lineage>
</organism>
<dbReference type="NCBIfam" id="TIGR00254">
    <property type="entry name" value="GGDEF"/>
    <property type="match status" value="1"/>
</dbReference>
<dbReference type="CDD" id="cd01949">
    <property type="entry name" value="GGDEF"/>
    <property type="match status" value="1"/>
</dbReference>
<proteinExistence type="predicted"/>
<feature type="domain" description="GGDEF" evidence="1">
    <location>
        <begin position="75"/>
        <end position="207"/>
    </location>
</feature>
<dbReference type="EMBL" id="BSUJ01000001">
    <property type="protein sequence ID" value="GMA18551.1"/>
    <property type="molecule type" value="Genomic_DNA"/>
</dbReference>
<dbReference type="Gene3D" id="3.30.70.270">
    <property type="match status" value="1"/>
</dbReference>
<sequence>MDAMRTFHRTWAAEHEAAEQRRLSASLTDEVGRLLAVQHEVQELSSRDELTGIHNRRFFMAELARRAGRQVLGTSLTSVVVIDVDRFKRVNDGHGHAVGDRVLAEVARLLADTVRAGDLLCRYGGEEFAVIQSHPDRRSAWRAAERLRTAVEEHDWSVFGLNDDLTVSLGLAARFTPTVPEALLASADAALYEAKRRGRNQVCDGSDVPQAC</sequence>
<dbReference type="PANTHER" id="PTHR45138">
    <property type="entry name" value="REGULATORY COMPONENTS OF SENSORY TRANSDUCTION SYSTEM"/>
    <property type="match status" value="1"/>
</dbReference>
<protein>
    <recommendedName>
        <fullName evidence="1">GGDEF domain-containing protein</fullName>
    </recommendedName>
</protein>
<comment type="caution">
    <text evidence="2">The sequence shown here is derived from an EMBL/GenBank/DDBJ whole genome shotgun (WGS) entry which is preliminary data.</text>
</comment>
<keyword evidence="3" id="KW-1185">Reference proteome</keyword>
<dbReference type="PANTHER" id="PTHR45138:SF9">
    <property type="entry name" value="DIGUANYLATE CYCLASE DGCM-RELATED"/>
    <property type="match status" value="1"/>
</dbReference>
<dbReference type="InterPro" id="IPR000160">
    <property type="entry name" value="GGDEF_dom"/>
</dbReference>
<accession>A0ABQ6HJ62</accession>
<evidence type="ECO:0000259" key="1">
    <source>
        <dbReference type="PROSITE" id="PS50887"/>
    </source>
</evidence>
<dbReference type="InterPro" id="IPR043128">
    <property type="entry name" value="Rev_trsase/Diguanyl_cyclase"/>
</dbReference>
<evidence type="ECO:0000313" key="3">
    <source>
        <dbReference type="Proteomes" id="UP001157109"/>
    </source>
</evidence>
<reference evidence="3" key="1">
    <citation type="journal article" date="2019" name="Int. J. Syst. Evol. Microbiol.">
        <title>The Global Catalogue of Microorganisms (GCM) 10K type strain sequencing project: providing services to taxonomists for standard genome sequencing and annotation.</title>
        <authorList>
            <consortium name="The Broad Institute Genomics Platform"/>
            <consortium name="The Broad Institute Genome Sequencing Center for Infectious Disease"/>
            <person name="Wu L."/>
            <person name="Ma J."/>
        </authorList>
    </citation>
    <scope>NUCLEOTIDE SEQUENCE [LARGE SCALE GENOMIC DNA]</scope>
    <source>
        <strain evidence="3">NBRC 105830</strain>
    </source>
</reference>
<dbReference type="SMART" id="SM00267">
    <property type="entry name" value="GGDEF"/>
    <property type="match status" value="1"/>
</dbReference>
<dbReference type="InterPro" id="IPR029787">
    <property type="entry name" value="Nucleotide_cyclase"/>
</dbReference>
<dbReference type="PROSITE" id="PS50887">
    <property type="entry name" value="GGDEF"/>
    <property type="match status" value="1"/>
</dbReference>
<dbReference type="Pfam" id="PF00990">
    <property type="entry name" value="GGDEF"/>
    <property type="match status" value="1"/>
</dbReference>
<dbReference type="Proteomes" id="UP001157109">
    <property type="component" value="Unassembled WGS sequence"/>
</dbReference>
<gene>
    <name evidence="2" type="ORF">GCM10025862_05720</name>
</gene>
<evidence type="ECO:0000313" key="2">
    <source>
        <dbReference type="EMBL" id="GMA18551.1"/>
    </source>
</evidence>
<dbReference type="InterPro" id="IPR050469">
    <property type="entry name" value="Diguanylate_Cyclase"/>
</dbReference>
<dbReference type="SUPFAM" id="SSF55073">
    <property type="entry name" value="Nucleotide cyclase"/>
    <property type="match status" value="1"/>
</dbReference>
<name>A0ABQ6HJ62_9MICO</name>